<dbReference type="GeneID" id="63779243"/>
<dbReference type="GO" id="GO:1990904">
    <property type="term" value="C:ribonucleoprotein complex"/>
    <property type="evidence" value="ECO:0007669"/>
    <property type="project" value="UniProtKB-KW"/>
</dbReference>
<dbReference type="InterPro" id="IPR018305">
    <property type="entry name" value="Ribosomal_m50"/>
</dbReference>
<dbReference type="AlphaFoldDB" id="A0A1Y2DR36"/>
<gene>
    <name evidence="8" type="ORF">BCR38DRAFT_476284</name>
</gene>
<accession>A0A1Y2DR36</accession>
<feature type="region of interest" description="Disordered" evidence="7">
    <location>
        <begin position="106"/>
        <end position="128"/>
    </location>
</feature>
<protein>
    <recommendedName>
        <fullName evidence="6">Large ribosomal subunit protein mL50</fullName>
    </recommendedName>
</protein>
<dbReference type="EMBL" id="MCFJ01000010">
    <property type="protein sequence ID" value="ORY61566.1"/>
    <property type="molecule type" value="Genomic_DNA"/>
</dbReference>
<evidence type="ECO:0000256" key="1">
    <source>
        <dbReference type="ARBA" id="ARBA00004173"/>
    </source>
</evidence>
<evidence type="ECO:0000256" key="4">
    <source>
        <dbReference type="ARBA" id="ARBA00023128"/>
    </source>
</evidence>
<dbReference type="OrthoDB" id="6220758at2759"/>
<evidence type="ECO:0000256" key="2">
    <source>
        <dbReference type="ARBA" id="ARBA00008860"/>
    </source>
</evidence>
<evidence type="ECO:0000313" key="8">
    <source>
        <dbReference type="EMBL" id="ORY61566.1"/>
    </source>
</evidence>
<feature type="compositionally biased region" description="Polar residues" evidence="7">
    <location>
        <begin position="44"/>
        <end position="68"/>
    </location>
</feature>
<keyword evidence="3" id="KW-0689">Ribosomal protein</keyword>
<dbReference type="GO" id="GO:0005739">
    <property type="term" value="C:mitochondrion"/>
    <property type="evidence" value="ECO:0007669"/>
    <property type="project" value="UniProtKB-SubCell"/>
</dbReference>
<evidence type="ECO:0000256" key="5">
    <source>
        <dbReference type="ARBA" id="ARBA00023274"/>
    </source>
</evidence>
<dbReference type="InParanoid" id="A0A1Y2DR36"/>
<dbReference type="STRING" id="1141098.A0A1Y2DR36"/>
<keyword evidence="9" id="KW-1185">Reference proteome</keyword>
<comment type="subcellular location">
    <subcellularLocation>
        <location evidence="1">Mitochondrion</location>
    </subcellularLocation>
</comment>
<proteinExistence type="inferred from homology"/>
<dbReference type="Pfam" id="PF10501">
    <property type="entry name" value="Ribosomal_L50"/>
    <property type="match status" value="1"/>
</dbReference>
<comment type="caution">
    <text evidence="8">The sequence shown here is derived from an EMBL/GenBank/DDBJ whole genome shotgun (WGS) entry which is preliminary data.</text>
</comment>
<reference evidence="8 9" key="1">
    <citation type="submission" date="2016-07" db="EMBL/GenBank/DDBJ databases">
        <title>Pervasive Adenine N6-methylation of Active Genes in Fungi.</title>
        <authorList>
            <consortium name="DOE Joint Genome Institute"/>
            <person name="Mondo S.J."/>
            <person name="Dannebaum R.O."/>
            <person name="Kuo R.C."/>
            <person name="Labutti K."/>
            <person name="Haridas S."/>
            <person name="Kuo A."/>
            <person name="Salamov A."/>
            <person name="Ahrendt S.R."/>
            <person name="Lipzen A."/>
            <person name="Sullivan W."/>
            <person name="Andreopoulos W.B."/>
            <person name="Clum A."/>
            <person name="Lindquist E."/>
            <person name="Daum C."/>
            <person name="Ramamoorthy G.K."/>
            <person name="Gryganskyi A."/>
            <person name="Culley D."/>
            <person name="Magnuson J.K."/>
            <person name="James T.Y."/>
            <person name="O'Malley M.A."/>
            <person name="Stajich J.E."/>
            <person name="Spatafora J.W."/>
            <person name="Visel A."/>
            <person name="Grigoriev I.V."/>
        </authorList>
    </citation>
    <scope>NUCLEOTIDE SEQUENCE [LARGE SCALE GENOMIC DNA]</scope>
    <source>
        <strain evidence="8 9">CBS 129021</strain>
    </source>
</reference>
<dbReference type="Proteomes" id="UP000193689">
    <property type="component" value="Unassembled WGS sequence"/>
</dbReference>
<evidence type="ECO:0000256" key="3">
    <source>
        <dbReference type="ARBA" id="ARBA00022980"/>
    </source>
</evidence>
<evidence type="ECO:0000256" key="6">
    <source>
        <dbReference type="ARBA" id="ARBA00035183"/>
    </source>
</evidence>
<evidence type="ECO:0000313" key="9">
    <source>
        <dbReference type="Proteomes" id="UP000193689"/>
    </source>
</evidence>
<evidence type="ECO:0000256" key="7">
    <source>
        <dbReference type="SAM" id="MobiDB-lite"/>
    </source>
</evidence>
<dbReference type="RefSeq" id="XP_040713643.1">
    <property type="nucleotide sequence ID" value="XM_040863031.1"/>
</dbReference>
<sequence>MRRISRLRGPSGLRWSTSCRSIASLSSQCSVAKAPVSICSTTLTPSPVAAASSSRMYSTKPDSSTLPQSLGGAKTHVPQLDIEAANEDPHSAETEIIAQESWDMDAGEPNEYTSQTFQPPPPRSYAERTDEIRDPSYVPATTVEGLSTLGGLEGWWDRRENWPRSSDFQGFIEAKRKITHPDSLEVATRRALVEVLVRKARGQHLTEGMPVGGKEELLRALALDLKVKENGEISLVADDSAIELVAKDLDWENVLAKEELTGKVPAVPTLLPGEAQSFKEAAQWRARWKSASLSEPKLKFAVLKRIFQLTGQRVQDHQLPGITDVLSLLRTIKAPPKPKTLSQEIMERKQDLVQLPNVAFAPKRVTRGDKDIALGRFKIIEKELMTRDVNVHPLSVGKSREQKWLKGQS</sequence>
<name>A0A1Y2DR36_9PEZI</name>
<comment type="similarity">
    <text evidence="2">Belongs to the mitochondrion-specific ribosomal protein mL50 family.</text>
</comment>
<organism evidence="8 9">
    <name type="scientific">Pseudomassariella vexata</name>
    <dbReference type="NCBI Taxonomy" id="1141098"/>
    <lineage>
        <taxon>Eukaryota</taxon>
        <taxon>Fungi</taxon>
        <taxon>Dikarya</taxon>
        <taxon>Ascomycota</taxon>
        <taxon>Pezizomycotina</taxon>
        <taxon>Sordariomycetes</taxon>
        <taxon>Xylariomycetidae</taxon>
        <taxon>Amphisphaeriales</taxon>
        <taxon>Pseudomassariaceae</taxon>
        <taxon>Pseudomassariella</taxon>
    </lineage>
</organism>
<feature type="region of interest" description="Disordered" evidence="7">
    <location>
        <begin position="44"/>
        <end position="73"/>
    </location>
</feature>
<keyword evidence="4" id="KW-0496">Mitochondrion</keyword>
<dbReference type="GO" id="GO:0005840">
    <property type="term" value="C:ribosome"/>
    <property type="evidence" value="ECO:0007669"/>
    <property type="project" value="UniProtKB-KW"/>
</dbReference>
<keyword evidence="5" id="KW-0687">Ribonucleoprotein</keyword>